<dbReference type="PROSITE" id="PS50931">
    <property type="entry name" value="HTH_LYSR"/>
    <property type="match status" value="1"/>
</dbReference>
<dbReference type="SUPFAM" id="SSF53850">
    <property type="entry name" value="Periplasmic binding protein-like II"/>
    <property type="match status" value="1"/>
</dbReference>
<keyword evidence="3" id="KW-0238">DNA-binding</keyword>
<protein>
    <submittedName>
        <fullName evidence="6">LysR family transcriptional regulator</fullName>
    </submittedName>
</protein>
<reference evidence="6" key="1">
    <citation type="submission" date="2023-03" db="EMBL/GenBank/DDBJ databases">
        <authorList>
            <person name="Shen W."/>
            <person name="Cai J."/>
        </authorList>
    </citation>
    <scope>NUCLEOTIDE SEQUENCE</scope>
    <source>
        <strain evidence="6">K72-2</strain>
    </source>
</reference>
<sequence>MNLQHLKYFDVLAREEHYTRSSKLLNITQPSLSNAISLLEDELGVQLFEKNGRNVALTKPGKIFHEHVIRTLENLDSGIDTVTKISKGFGHISFAFLQVLGTSYVPKVTKQFLEANPEKKIQFEFHSDSVSTETVQGLKTLRYDLGICSYIINEPTIEFVPIASQELVVITALNHPLAQFDEVSLEDLAEYPQIIFSKKSALREIIDDLYQRNNVSYQVAYEVKIDQVIAGLVSQGLGIAIIPNMTMLDSLPLKRIKLKDISWERYFYLAYNKETYLPPVVSNFKDFILAHADPKQIVY</sequence>
<dbReference type="SUPFAM" id="SSF46785">
    <property type="entry name" value="Winged helix' DNA-binding domain"/>
    <property type="match status" value="1"/>
</dbReference>
<evidence type="ECO:0000313" key="6">
    <source>
        <dbReference type="EMBL" id="MDT2963904.1"/>
    </source>
</evidence>
<name>A0AAW8UI24_ENTCA</name>
<dbReference type="PRINTS" id="PR00039">
    <property type="entry name" value="HTHLYSR"/>
</dbReference>
<evidence type="ECO:0000259" key="5">
    <source>
        <dbReference type="PROSITE" id="PS50931"/>
    </source>
</evidence>
<evidence type="ECO:0000256" key="3">
    <source>
        <dbReference type="ARBA" id="ARBA00023125"/>
    </source>
</evidence>
<comment type="similarity">
    <text evidence="1">Belongs to the LysR transcriptional regulatory family.</text>
</comment>
<dbReference type="Gene3D" id="3.40.190.290">
    <property type="match status" value="1"/>
</dbReference>
<keyword evidence="4" id="KW-0804">Transcription</keyword>
<evidence type="ECO:0000256" key="1">
    <source>
        <dbReference type="ARBA" id="ARBA00009437"/>
    </source>
</evidence>
<dbReference type="GO" id="GO:0000976">
    <property type="term" value="F:transcription cis-regulatory region binding"/>
    <property type="evidence" value="ECO:0007669"/>
    <property type="project" value="TreeGrafter"/>
</dbReference>
<feature type="domain" description="HTH lysR-type" evidence="5">
    <location>
        <begin position="1"/>
        <end position="58"/>
    </location>
</feature>
<accession>A0AAW8UI24</accession>
<dbReference type="FunFam" id="1.10.10.10:FF:000001">
    <property type="entry name" value="LysR family transcriptional regulator"/>
    <property type="match status" value="1"/>
</dbReference>
<dbReference type="InterPro" id="IPR000847">
    <property type="entry name" value="LysR_HTH_N"/>
</dbReference>
<comment type="caution">
    <text evidence="6">The sequence shown here is derived from an EMBL/GenBank/DDBJ whole genome shotgun (WGS) entry which is preliminary data.</text>
</comment>
<dbReference type="EMBL" id="JARQDV010000002">
    <property type="protein sequence ID" value="MDT2963904.1"/>
    <property type="molecule type" value="Genomic_DNA"/>
</dbReference>
<gene>
    <name evidence="6" type="ORF">P7I32_04740</name>
</gene>
<organism evidence="6 7">
    <name type="scientific">Enterococcus casseliflavus</name>
    <name type="common">Enterococcus flavescens</name>
    <dbReference type="NCBI Taxonomy" id="37734"/>
    <lineage>
        <taxon>Bacteria</taxon>
        <taxon>Bacillati</taxon>
        <taxon>Bacillota</taxon>
        <taxon>Bacilli</taxon>
        <taxon>Lactobacillales</taxon>
        <taxon>Enterococcaceae</taxon>
        <taxon>Enterococcus</taxon>
    </lineage>
</organism>
<dbReference type="Gene3D" id="1.10.10.10">
    <property type="entry name" value="Winged helix-like DNA-binding domain superfamily/Winged helix DNA-binding domain"/>
    <property type="match status" value="1"/>
</dbReference>
<dbReference type="PANTHER" id="PTHR30126">
    <property type="entry name" value="HTH-TYPE TRANSCRIPTIONAL REGULATOR"/>
    <property type="match status" value="1"/>
</dbReference>
<proteinExistence type="inferred from homology"/>
<evidence type="ECO:0000256" key="4">
    <source>
        <dbReference type="ARBA" id="ARBA00023163"/>
    </source>
</evidence>
<keyword evidence="2" id="KW-0805">Transcription regulation</keyword>
<dbReference type="PANTHER" id="PTHR30126:SF39">
    <property type="entry name" value="HTH-TYPE TRANSCRIPTIONAL REGULATOR CYSL"/>
    <property type="match status" value="1"/>
</dbReference>
<dbReference type="InterPro" id="IPR036390">
    <property type="entry name" value="WH_DNA-bd_sf"/>
</dbReference>
<dbReference type="InterPro" id="IPR036388">
    <property type="entry name" value="WH-like_DNA-bd_sf"/>
</dbReference>
<dbReference type="Proteomes" id="UP001268896">
    <property type="component" value="Unassembled WGS sequence"/>
</dbReference>
<dbReference type="RefSeq" id="WP_074535404.1">
    <property type="nucleotide sequence ID" value="NZ_FNFS01000004.1"/>
</dbReference>
<dbReference type="AlphaFoldDB" id="A0AAW8UI24"/>
<dbReference type="GO" id="GO:0003700">
    <property type="term" value="F:DNA-binding transcription factor activity"/>
    <property type="evidence" value="ECO:0007669"/>
    <property type="project" value="InterPro"/>
</dbReference>
<dbReference type="InterPro" id="IPR005119">
    <property type="entry name" value="LysR_subst-bd"/>
</dbReference>
<evidence type="ECO:0000256" key="2">
    <source>
        <dbReference type="ARBA" id="ARBA00023015"/>
    </source>
</evidence>
<dbReference type="Pfam" id="PF03466">
    <property type="entry name" value="LysR_substrate"/>
    <property type="match status" value="1"/>
</dbReference>
<dbReference type="Pfam" id="PF00126">
    <property type="entry name" value="HTH_1"/>
    <property type="match status" value="1"/>
</dbReference>
<dbReference type="CDD" id="cd08434">
    <property type="entry name" value="PBP2_GltC_like"/>
    <property type="match status" value="1"/>
</dbReference>
<evidence type="ECO:0000313" key="7">
    <source>
        <dbReference type="Proteomes" id="UP001268896"/>
    </source>
</evidence>